<name>A0A0H2S7R7_9AGAM</name>
<feature type="compositionally biased region" description="Basic and acidic residues" evidence="1">
    <location>
        <begin position="522"/>
        <end position="569"/>
    </location>
</feature>
<feature type="region of interest" description="Disordered" evidence="1">
    <location>
        <begin position="908"/>
        <end position="930"/>
    </location>
</feature>
<evidence type="ECO:0000256" key="1">
    <source>
        <dbReference type="SAM" id="MobiDB-lite"/>
    </source>
</evidence>
<dbReference type="STRING" id="27342.A0A0H2S7R7"/>
<feature type="compositionally biased region" description="Low complexity" evidence="1">
    <location>
        <begin position="509"/>
        <end position="521"/>
    </location>
</feature>
<feature type="compositionally biased region" description="Basic and acidic residues" evidence="1">
    <location>
        <begin position="495"/>
        <end position="506"/>
    </location>
</feature>
<gene>
    <name evidence="2" type="ORF">SCHPADRAFT_991695</name>
</gene>
<feature type="compositionally biased region" description="Basic and acidic residues" evidence="1">
    <location>
        <begin position="818"/>
        <end position="841"/>
    </location>
</feature>
<dbReference type="AlphaFoldDB" id="A0A0H2S7R7"/>
<feature type="compositionally biased region" description="Low complexity" evidence="1">
    <location>
        <begin position="782"/>
        <end position="791"/>
    </location>
</feature>
<feature type="region of interest" description="Disordered" evidence="1">
    <location>
        <begin position="156"/>
        <end position="182"/>
    </location>
</feature>
<evidence type="ECO:0008006" key="4">
    <source>
        <dbReference type="Google" id="ProtNLM"/>
    </source>
</evidence>
<sequence length="955" mass="105437">MPLPANNSLSLQGQLRPGMKPKLAMVVRMTEEALDTLQQLDASEQMEFEFGERPGIHIRTAFFPLNITTVPQESELYVRTTTHARPTAPLKLSAALAGTIRVGRTSTTIPDKVVKRINETSAELNDKRREVKVVGLPVKEKVAPGIKTVKKTVTSRNTSVVTSGHTRNPSNNTATIPNGSSSVPTISLTKEEETALQNKLIHFLALGPQPLSAISKEAGGNEASTNIVLRQIAEPEPLPKNSTVQQQDQPWRLKPRSWQYVRPYTYQKYSEADAVVVSRSARQWFKNLKVPESDPLWEHVRFRSGNTSNTKVNGAPAPTPTASTSNNRRAPKRDSEIQMKSEVGMSSAASSSLPAHAARSGRGNTPPEPTPEKARLRAPEADGEREEGELSASSTPPPHASSPANAPNGRKPPGSKTLLQQQNKHVFLPNRPMTPPVGGNGTMNAQAGPSQPGPSAGVKRSNGPIDARSNRRPPPPEPSERARPLPPIAPPIPVPDKKAGTMRKDALMTSSQQKAAATAAKEANRERQREKDERRDERERDRLKRERERDSKQQEREQAKEKEREKEKAAQAQLNKKLAASAQLLVSSSNTVSKKRAREVSPGPSDHGSDSSDFDMEEIRREKRRRKEAKMRESGAGLSMNGKSESALKNSKLDRAYDRDRDLSISRRAASPLPRKVKREERASIPPASQEYLSSSQVRSSSALASSSKAVSSSKLSRSSEKGRSSSTTKRRPSPKFTSDEEEGEEERPLKVSSSSRRGKVKNSDVESERSVSTSLKASYLHPSSAGSARPSPSPRPSHALPHKPPPPASAPIVSSKVEQRSRSPMPRREREREREREHSRMRSRSPSPARRRPANHNDDMMDVDTDPLPPRSENERLRERYATTYAAYIDAFNKVVNQKNKITRVLQSRNSASGSASVSESEADMMSPEEIEKLSKEHRRLHGELESIRSLYGR</sequence>
<feature type="compositionally biased region" description="Basic residues" evidence="1">
    <location>
        <begin position="842"/>
        <end position="855"/>
    </location>
</feature>
<evidence type="ECO:0000313" key="2">
    <source>
        <dbReference type="EMBL" id="KLO20302.1"/>
    </source>
</evidence>
<feature type="region of interest" description="Disordered" evidence="1">
    <location>
        <begin position="302"/>
        <end position="876"/>
    </location>
</feature>
<feature type="compositionally biased region" description="Polar residues" evidence="1">
    <location>
        <begin position="164"/>
        <end position="182"/>
    </location>
</feature>
<dbReference type="EMBL" id="KQ085882">
    <property type="protein sequence ID" value="KLO20302.1"/>
    <property type="molecule type" value="Genomic_DNA"/>
</dbReference>
<feature type="compositionally biased region" description="Basic and acidic residues" evidence="1">
    <location>
        <begin position="370"/>
        <end position="382"/>
    </location>
</feature>
<evidence type="ECO:0000313" key="3">
    <source>
        <dbReference type="Proteomes" id="UP000053477"/>
    </source>
</evidence>
<feature type="compositionally biased region" description="Low complexity" evidence="1">
    <location>
        <begin position="689"/>
        <end position="717"/>
    </location>
</feature>
<organism evidence="2 3">
    <name type="scientific">Schizopora paradoxa</name>
    <dbReference type="NCBI Taxonomy" id="27342"/>
    <lineage>
        <taxon>Eukaryota</taxon>
        <taxon>Fungi</taxon>
        <taxon>Dikarya</taxon>
        <taxon>Basidiomycota</taxon>
        <taxon>Agaricomycotina</taxon>
        <taxon>Agaricomycetes</taxon>
        <taxon>Hymenochaetales</taxon>
        <taxon>Schizoporaceae</taxon>
        <taxon>Schizopora</taxon>
    </lineage>
</organism>
<feature type="compositionally biased region" description="Pro residues" evidence="1">
    <location>
        <begin position="484"/>
        <end position="494"/>
    </location>
</feature>
<feature type="compositionally biased region" description="Low complexity" evidence="1">
    <location>
        <begin position="912"/>
        <end position="921"/>
    </location>
</feature>
<proteinExistence type="predicted"/>
<protein>
    <recommendedName>
        <fullName evidence="4">RNA polymerase II elongation factor ELL N-terminal domain-containing protein</fullName>
    </recommendedName>
</protein>
<reference evidence="2 3" key="1">
    <citation type="submission" date="2015-04" db="EMBL/GenBank/DDBJ databases">
        <title>Complete genome sequence of Schizopora paradoxa KUC8140, a cosmopolitan wood degrader in East Asia.</title>
        <authorList>
            <consortium name="DOE Joint Genome Institute"/>
            <person name="Min B."/>
            <person name="Park H."/>
            <person name="Jang Y."/>
            <person name="Kim J.-J."/>
            <person name="Kim K.H."/>
            <person name="Pangilinan J."/>
            <person name="Lipzen A."/>
            <person name="Riley R."/>
            <person name="Grigoriev I.V."/>
            <person name="Spatafora J.W."/>
            <person name="Choi I.-G."/>
        </authorList>
    </citation>
    <scope>NUCLEOTIDE SEQUENCE [LARGE SCALE GENOMIC DNA]</scope>
    <source>
        <strain evidence="2 3">KUC8140</strain>
    </source>
</reference>
<accession>A0A0H2S7R7</accession>
<dbReference type="OrthoDB" id="2587563at2759"/>
<feature type="compositionally biased region" description="Low complexity" evidence="1">
    <location>
        <begin position="346"/>
        <end position="360"/>
    </location>
</feature>
<feature type="compositionally biased region" description="Basic and acidic residues" evidence="1">
    <location>
        <begin position="651"/>
        <end position="665"/>
    </location>
</feature>
<feature type="compositionally biased region" description="Low complexity" evidence="1">
    <location>
        <begin position="570"/>
        <end position="589"/>
    </location>
</feature>
<dbReference type="Proteomes" id="UP000053477">
    <property type="component" value="Unassembled WGS sequence"/>
</dbReference>
<dbReference type="InParanoid" id="A0A0H2S7R7"/>
<keyword evidence="3" id="KW-1185">Reference proteome</keyword>